<dbReference type="Pfam" id="PF04087">
    <property type="entry name" value="DUF389"/>
    <property type="match status" value="1"/>
</dbReference>
<reference evidence="3" key="1">
    <citation type="journal article" date="2010" name="Stand. Genomic Sci.">
        <title>Complete genome sequence of Sulfurimonas autotrophica type strain (OK10).</title>
        <authorList>
            <person name="Sikorski J."/>
            <person name="Munk C."/>
            <person name="Lapidus A."/>
            <person name="Djao O."/>
            <person name="Lucas S."/>
            <person name="Glavina Del Rio T."/>
            <person name="Nolan M."/>
            <person name="Tice H."/>
            <person name="Han C."/>
            <person name="Cheng J."/>
            <person name="Tapia R."/>
            <person name="Goodwin L."/>
            <person name="Pitluck S."/>
            <person name="Liolios K."/>
            <person name="Ivanova N."/>
            <person name="Mavromatis K."/>
            <person name="Mikhailova N."/>
            <person name="Pati A."/>
            <person name="Sims D."/>
            <person name="Meincke L."/>
            <person name="Brettin T."/>
            <person name="Detter J."/>
            <person name="Chen A."/>
            <person name="Palaniappan K."/>
            <person name="Land M."/>
            <person name="Hauser L."/>
            <person name="Chang Y."/>
            <person name="Jeffries C."/>
            <person name="Rohde M."/>
            <person name="Lang E."/>
            <person name="Spring S."/>
            <person name="Goker M."/>
            <person name="Woyke T."/>
            <person name="Bristow J."/>
            <person name="Eisen J."/>
            <person name="Markowitz V."/>
            <person name="Hugenholtz P."/>
            <person name="Kyrpides N."/>
            <person name="Klenk H."/>
        </authorList>
    </citation>
    <scope>NUCLEOTIDE SEQUENCE [LARGE SCALE GENOMIC DNA]</scope>
    <source>
        <strain evidence="3">ATCC BAA-671 / DSM 16294 / JCM 11897 / OK10</strain>
    </source>
</reference>
<feature type="transmembrane region" description="Helical" evidence="1">
    <location>
        <begin position="116"/>
        <end position="134"/>
    </location>
</feature>
<dbReference type="HOGENOM" id="CLU_050976_0_0_7"/>
<keyword evidence="3" id="KW-1185">Reference proteome</keyword>
<protein>
    <recommendedName>
        <fullName evidence="4">TIGR00341 family protein</fullName>
    </recommendedName>
</protein>
<dbReference type="PANTHER" id="PTHR20992">
    <property type="entry name" value="AT15442P-RELATED"/>
    <property type="match status" value="1"/>
</dbReference>
<dbReference type="NCBIfam" id="TIGR00341">
    <property type="entry name" value="TIGR00341 family protein"/>
    <property type="match status" value="1"/>
</dbReference>
<name>E0UV05_SULAO</name>
<dbReference type="STRING" id="563040.Saut_0468"/>
<evidence type="ECO:0000313" key="3">
    <source>
        <dbReference type="Proteomes" id="UP000007803"/>
    </source>
</evidence>
<sequence>MALRLIEIIVPKAKKKNIIDLKKLPLVIDAWQEENTVSNFIFKILVEAENSEVLIDKVSRLFKKDEIFRIVVQDVEATLPLVEVPLKEPIKKSIGKLTVSREELYNQVAGMAELNYLYLLMIAFATIIASFGFIEDKWVVIIGAMVVAPLIAPNIAFSLGVVLGDKNLGMMGILAMGAGVLLVLAISLILGLTYPPDIASKSLQSTLFFSYADIIVALASGAVAVLAFTSGTAFALIGVMVSISLLPPLVAAGLVLGMGNFYLFSSAITLFLINFVALNLSGVVTFWFQGVRPKNWWEEKKAKHYRLAATGMWLFLLIILIIIIYLTHINFLFT</sequence>
<evidence type="ECO:0000313" key="2">
    <source>
        <dbReference type="EMBL" id="ADN08517.1"/>
    </source>
</evidence>
<dbReference type="KEGG" id="sua:Saut_0468"/>
<keyword evidence="1" id="KW-0812">Transmembrane</keyword>
<dbReference type="EMBL" id="CP002205">
    <property type="protein sequence ID" value="ADN08517.1"/>
    <property type="molecule type" value="Genomic_DNA"/>
</dbReference>
<feature type="transmembrane region" description="Helical" evidence="1">
    <location>
        <begin position="206"/>
        <end position="227"/>
    </location>
</feature>
<feature type="transmembrane region" description="Helical" evidence="1">
    <location>
        <begin position="309"/>
        <end position="333"/>
    </location>
</feature>
<keyword evidence="1" id="KW-0472">Membrane</keyword>
<dbReference type="InterPro" id="IPR005240">
    <property type="entry name" value="DUF389"/>
</dbReference>
<accession>E0UV05</accession>
<dbReference type="PANTHER" id="PTHR20992:SF9">
    <property type="entry name" value="AT15442P-RELATED"/>
    <property type="match status" value="1"/>
</dbReference>
<gene>
    <name evidence="2" type="ordered locus">Saut_0468</name>
</gene>
<dbReference type="AlphaFoldDB" id="E0UV05"/>
<feature type="transmembrane region" description="Helical" evidence="1">
    <location>
        <begin position="262"/>
        <end position="288"/>
    </location>
</feature>
<dbReference type="OrthoDB" id="9790659at2"/>
<proteinExistence type="predicted"/>
<organism evidence="2 3">
    <name type="scientific">Sulfurimonas autotrophica (strain ATCC BAA-671 / DSM 16294 / JCM 11897 / OK10)</name>
    <dbReference type="NCBI Taxonomy" id="563040"/>
    <lineage>
        <taxon>Bacteria</taxon>
        <taxon>Pseudomonadati</taxon>
        <taxon>Campylobacterota</taxon>
        <taxon>Epsilonproteobacteria</taxon>
        <taxon>Campylobacterales</taxon>
        <taxon>Sulfurimonadaceae</taxon>
        <taxon>Sulfurimonas</taxon>
    </lineage>
</organism>
<dbReference type="Proteomes" id="UP000007803">
    <property type="component" value="Chromosome"/>
</dbReference>
<feature type="transmembrane region" description="Helical" evidence="1">
    <location>
        <begin position="234"/>
        <end position="256"/>
    </location>
</feature>
<keyword evidence="1" id="KW-1133">Transmembrane helix</keyword>
<dbReference type="eggNOG" id="COG1808">
    <property type="taxonomic scope" value="Bacteria"/>
</dbReference>
<evidence type="ECO:0008006" key="4">
    <source>
        <dbReference type="Google" id="ProtNLM"/>
    </source>
</evidence>
<dbReference type="RefSeq" id="WP_013326273.1">
    <property type="nucleotide sequence ID" value="NC_014506.1"/>
</dbReference>
<feature type="transmembrane region" description="Helical" evidence="1">
    <location>
        <begin position="140"/>
        <end position="163"/>
    </location>
</feature>
<feature type="transmembrane region" description="Helical" evidence="1">
    <location>
        <begin position="170"/>
        <end position="194"/>
    </location>
</feature>
<evidence type="ECO:0000256" key="1">
    <source>
        <dbReference type="SAM" id="Phobius"/>
    </source>
</evidence>